<evidence type="ECO:0000259" key="4">
    <source>
        <dbReference type="PROSITE" id="PS50893"/>
    </source>
</evidence>
<keyword evidence="6" id="KW-1185">Reference proteome</keyword>
<sequence>MTTDIAERTRTLALERVTKRFPTGTVALTDVSLSIDAGEFVTVVGPSGCGKSTLLRLASGLETTTSGTIEVSARATSYVFQDATLLEWRSALRNVELVGELRSVPREERRERARAALDLVGLSGFEGQHPRQLSGGMRMRVSLARALVAEPDLALFDEPFGALDEITRLQMQTELQRIFRHERFAGLFITHSVSEAVYLSTRVLVMSGRPGRIVAEIPIPWDYPRPPELRYSAEFGEITGRVSTALGEHS</sequence>
<dbReference type="InterPro" id="IPR003593">
    <property type="entry name" value="AAA+_ATPase"/>
</dbReference>
<dbReference type="InterPro" id="IPR050166">
    <property type="entry name" value="ABC_transporter_ATP-bind"/>
</dbReference>
<proteinExistence type="predicted"/>
<dbReference type="InterPro" id="IPR017871">
    <property type="entry name" value="ABC_transporter-like_CS"/>
</dbReference>
<keyword evidence="2" id="KW-0547">Nucleotide-binding</keyword>
<protein>
    <submittedName>
        <fullName evidence="5">NitT/TauT family transport system ATP-binding protein</fullName>
    </submittedName>
</protein>
<feature type="domain" description="ABC transporter" evidence="4">
    <location>
        <begin position="12"/>
        <end position="233"/>
    </location>
</feature>
<dbReference type="PANTHER" id="PTHR42788">
    <property type="entry name" value="TAURINE IMPORT ATP-BINDING PROTEIN-RELATED"/>
    <property type="match status" value="1"/>
</dbReference>
<evidence type="ECO:0000313" key="5">
    <source>
        <dbReference type="EMBL" id="TWF76722.1"/>
    </source>
</evidence>
<evidence type="ECO:0000256" key="2">
    <source>
        <dbReference type="ARBA" id="ARBA00022741"/>
    </source>
</evidence>
<gene>
    <name evidence="5" type="ORF">FHX44_112617</name>
</gene>
<dbReference type="EMBL" id="VIWU01000001">
    <property type="protein sequence ID" value="TWF76722.1"/>
    <property type="molecule type" value="Genomic_DNA"/>
</dbReference>
<organism evidence="5 6">
    <name type="scientific">Pseudonocardia hierapolitana</name>
    <dbReference type="NCBI Taxonomy" id="1128676"/>
    <lineage>
        <taxon>Bacteria</taxon>
        <taxon>Bacillati</taxon>
        <taxon>Actinomycetota</taxon>
        <taxon>Actinomycetes</taxon>
        <taxon>Pseudonocardiales</taxon>
        <taxon>Pseudonocardiaceae</taxon>
        <taxon>Pseudonocardia</taxon>
    </lineage>
</organism>
<name>A0A561SPD1_9PSEU</name>
<dbReference type="RefSeq" id="WP_246170344.1">
    <property type="nucleotide sequence ID" value="NZ_VIWU01000001.1"/>
</dbReference>
<dbReference type="AlphaFoldDB" id="A0A561SPD1"/>
<dbReference type="GO" id="GO:0016887">
    <property type="term" value="F:ATP hydrolysis activity"/>
    <property type="evidence" value="ECO:0007669"/>
    <property type="project" value="InterPro"/>
</dbReference>
<dbReference type="SMART" id="SM00382">
    <property type="entry name" value="AAA"/>
    <property type="match status" value="1"/>
</dbReference>
<dbReference type="CDD" id="cd03293">
    <property type="entry name" value="ABC_NrtD_SsuB_transporters"/>
    <property type="match status" value="1"/>
</dbReference>
<dbReference type="Pfam" id="PF00005">
    <property type="entry name" value="ABC_tran"/>
    <property type="match status" value="1"/>
</dbReference>
<evidence type="ECO:0000313" key="6">
    <source>
        <dbReference type="Proteomes" id="UP000321261"/>
    </source>
</evidence>
<keyword evidence="3 5" id="KW-0067">ATP-binding</keyword>
<dbReference type="InterPro" id="IPR027417">
    <property type="entry name" value="P-loop_NTPase"/>
</dbReference>
<dbReference type="Proteomes" id="UP000321261">
    <property type="component" value="Unassembled WGS sequence"/>
</dbReference>
<dbReference type="PROSITE" id="PS00211">
    <property type="entry name" value="ABC_TRANSPORTER_1"/>
    <property type="match status" value="1"/>
</dbReference>
<dbReference type="Gene3D" id="3.40.50.300">
    <property type="entry name" value="P-loop containing nucleotide triphosphate hydrolases"/>
    <property type="match status" value="1"/>
</dbReference>
<evidence type="ECO:0000256" key="3">
    <source>
        <dbReference type="ARBA" id="ARBA00022840"/>
    </source>
</evidence>
<keyword evidence="1" id="KW-0813">Transport</keyword>
<comment type="caution">
    <text evidence="5">The sequence shown here is derived from an EMBL/GenBank/DDBJ whole genome shotgun (WGS) entry which is preliminary data.</text>
</comment>
<dbReference type="SUPFAM" id="SSF52540">
    <property type="entry name" value="P-loop containing nucleoside triphosphate hydrolases"/>
    <property type="match status" value="1"/>
</dbReference>
<dbReference type="GO" id="GO:0005524">
    <property type="term" value="F:ATP binding"/>
    <property type="evidence" value="ECO:0007669"/>
    <property type="project" value="UniProtKB-KW"/>
</dbReference>
<dbReference type="PANTHER" id="PTHR42788:SF13">
    <property type="entry name" value="ALIPHATIC SULFONATES IMPORT ATP-BINDING PROTEIN SSUB"/>
    <property type="match status" value="1"/>
</dbReference>
<accession>A0A561SPD1</accession>
<dbReference type="PROSITE" id="PS50893">
    <property type="entry name" value="ABC_TRANSPORTER_2"/>
    <property type="match status" value="1"/>
</dbReference>
<evidence type="ECO:0000256" key="1">
    <source>
        <dbReference type="ARBA" id="ARBA00022448"/>
    </source>
</evidence>
<dbReference type="InterPro" id="IPR003439">
    <property type="entry name" value="ABC_transporter-like_ATP-bd"/>
</dbReference>
<reference evidence="5 6" key="1">
    <citation type="submission" date="2019-06" db="EMBL/GenBank/DDBJ databases">
        <title>Sequencing the genomes of 1000 actinobacteria strains.</title>
        <authorList>
            <person name="Klenk H.-P."/>
        </authorList>
    </citation>
    <scope>NUCLEOTIDE SEQUENCE [LARGE SCALE GENOMIC DNA]</scope>
    <source>
        <strain evidence="5 6">DSM 45671</strain>
    </source>
</reference>